<keyword evidence="4" id="KW-1185">Reference proteome</keyword>
<sequence length="352" mass="38022">MDVTEQGGPFQQLERVRRRAYLLTALVASAAQLSILVVKVQTRHWQDVPSFALGTLVSLGIVVGIAWLRLPTARLNTGIATVITCATLLEFLPLVSAPVVGAQSHLTFIAQTALWFGLLRMRVAAPLTAAAYLGFAALVVTRPTHDLSLLWYLGCTTLVVGMVASFGQRVITYQQEAAAFQQDALTDPLTGLPNRRALLTRLRTLWGGQDFALLMLDLDHFKGVNDRFGHTAGDQVLAGTGAALLALIGPDRPDGTQLARWGGEEFMLLLPGVTARQAYAVTDRLQGATLPLEAGLPRVTFSAGAALSHEAVTLDDLLEQVDERLHAAKNAGRRQVRWVTDDPVPRDPAEVL</sequence>
<dbReference type="NCBIfam" id="TIGR00254">
    <property type="entry name" value="GGDEF"/>
    <property type="match status" value="1"/>
</dbReference>
<dbReference type="Gene3D" id="3.30.70.270">
    <property type="match status" value="1"/>
</dbReference>
<accession>A0ABQ2RXF0</accession>
<evidence type="ECO:0000256" key="1">
    <source>
        <dbReference type="SAM" id="Phobius"/>
    </source>
</evidence>
<dbReference type="InterPro" id="IPR000160">
    <property type="entry name" value="GGDEF_dom"/>
</dbReference>
<dbReference type="PANTHER" id="PTHR45138:SF9">
    <property type="entry name" value="DIGUANYLATE CYCLASE DGCM-RELATED"/>
    <property type="match status" value="1"/>
</dbReference>
<comment type="caution">
    <text evidence="3">The sequence shown here is derived from an EMBL/GenBank/DDBJ whole genome shotgun (WGS) entry which is preliminary data.</text>
</comment>
<protein>
    <recommendedName>
        <fullName evidence="2">GGDEF domain-containing protein</fullName>
    </recommendedName>
</protein>
<feature type="transmembrane region" description="Helical" evidence="1">
    <location>
        <begin position="80"/>
        <end position="102"/>
    </location>
</feature>
<dbReference type="EMBL" id="BMQM01000056">
    <property type="protein sequence ID" value="GGR75466.1"/>
    <property type="molecule type" value="Genomic_DNA"/>
</dbReference>
<reference evidence="4" key="1">
    <citation type="journal article" date="2019" name="Int. J. Syst. Evol. Microbiol.">
        <title>The Global Catalogue of Microorganisms (GCM) 10K type strain sequencing project: providing services to taxonomists for standard genome sequencing and annotation.</title>
        <authorList>
            <consortium name="The Broad Institute Genomics Platform"/>
            <consortium name="The Broad Institute Genome Sequencing Center for Infectious Disease"/>
            <person name="Wu L."/>
            <person name="Ma J."/>
        </authorList>
    </citation>
    <scope>NUCLEOTIDE SEQUENCE [LARGE SCALE GENOMIC DNA]</scope>
    <source>
        <strain evidence="4">JCM 31404</strain>
    </source>
</reference>
<feature type="domain" description="GGDEF" evidence="2">
    <location>
        <begin position="209"/>
        <end position="341"/>
    </location>
</feature>
<organism evidence="3 4">
    <name type="scientific">Deinococcus seoulensis</name>
    <dbReference type="NCBI Taxonomy" id="1837379"/>
    <lineage>
        <taxon>Bacteria</taxon>
        <taxon>Thermotogati</taxon>
        <taxon>Deinococcota</taxon>
        <taxon>Deinococci</taxon>
        <taxon>Deinococcales</taxon>
        <taxon>Deinococcaceae</taxon>
        <taxon>Deinococcus</taxon>
    </lineage>
</organism>
<dbReference type="SUPFAM" id="SSF55073">
    <property type="entry name" value="Nucleotide cyclase"/>
    <property type="match status" value="1"/>
</dbReference>
<dbReference type="Pfam" id="PF00990">
    <property type="entry name" value="GGDEF"/>
    <property type="match status" value="1"/>
</dbReference>
<evidence type="ECO:0000313" key="4">
    <source>
        <dbReference type="Proteomes" id="UP000634308"/>
    </source>
</evidence>
<feature type="transmembrane region" description="Helical" evidence="1">
    <location>
        <begin position="50"/>
        <end position="68"/>
    </location>
</feature>
<gene>
    <name evidence="3" type="ORF">GCM10008959_40660</name>
</gene>
<dbReference type="Proteomes" id="UP000634308">
    <property type="component" value="Unassembled WGS sequence"/>
</dbReference>
<dbReference type="SMART" id="SM00267">
    <property type="entry name" value="GGDEF"/>
    <property type="match status" value="1"/>
</dbReference>
<dbReference type="InterPro" id="IPR029787">
    <property type="entry name" value="Nucleotide_cyclase"/>
</dbReference>
<evidence type="ECO:0000259" key="2">
    <source>
        <dbReference type="PROSITE" id="PS50887"/>
    </source>
</evidence>
<name>A0ABQ2RXF0_9DEIO</name>
<dbReference type="PROSITE" id="PS50887">
    <property type="entry name" value="GGDEF"/>
    <property type="match status" value="1"/>
</dbReference>
<keyword evidence="1" id="KW-1133">Transmembrane helix</keyword>
<dbReference type="InterPro" id="IPR050469">
    <property type="entry name" value="Diguanylate_Cyclase"/>
</dbReference>
<proteinExistence type="predicted"/>
<keyword evidence="1" id="KW-0812">Transmembrane</keyword>
<feature type="transmembrane region" description="Helical" evidence="1">
    <location>
        <begin position="149"/>
        <end position="167"/>
    </location>
</feature>
<dbReference type="InterPro" id="IPR043128">
    <property type="entry name" value="Rev_trsase/Diguanyl_cyclase"/>
</dbReference>
<dbReference type="PANTHER" id="PTHR45138">
    <property type="entry name" value="REGULATORY COMPONENTS OF SENSORY TRANSDUCTION SYSTEM"/>
    <property type="match status" value="1"/>
</dbReference>
<feature type="transmembrane region" description="Helical" evidence="1">
    <location>
        <begin position="20"/>
        <end position="38"/>
    </location>
</feature>
<feature type="transmembrane region" description="Helical" evidence="1">
    <location>
        <begin position="123"/>
        <end position="143"/>
    </location>
</feature>
<keyword evidence="1" id="KW-0472">Membrane</keyword>
<dbReference type="CDD" id="cd01949">
    <property type="entry name" value="GGDEF"/>
    <property type="match status" value="1"/>
</dbReference>
<evidence type="ECO:0000313" key="3">
    <source>
        <dbReference type="EMBL" id="GGR75466.1"/>
    </source>
</evidence>